<comment type="caution">
    <text evidence="1">The sequence shown here is derived from an EMBL/GenBank/DDBJ whole genome shotgun (WGS) entry which is preliminary data.</text>
</comment>
<dbReference type="InterPro" id="IPR051706">
    <property type="entry name" value="Glycosyltransferase_domain"/>
</dbReference>
<dbReference type="SUPFAM" id="SSF53448">
    <property type="entry name" value="Nucleotide-diphospho-sugar transferases"/>
    <property type="match status" value="1"/>
</dbReference>
<accession>A0AAE0GF60</accession>
<organism evidence="1 2">
    <name type="scientific">Cymbomonas tetramitiformis</name>
    <dbReference type="NCBI Taxonomy" id="36881"/>
    <lineage>
        <taxon>Eukaryota</taxon>
        <taxon>Viridiplantae</taxon>
        <taxon>Chlorophyta</taxon>
        <taxon>Pyramimonadophyceae</taxon>
        <taxon>Pyramimonadales</taxon>
        <taxon>Pyramimonadaceae</taxon>
        <taxon>Cymbomonas</taxon>
    </lineage>
</organism>
<reference evidence="1 2" key="1">
    <citation type="journal article" date="2015" name="Genome Biol. Evol.">
        <title>Comparative Genomics of a Bacterivorous Green Alga Reveals Evolutionary Causalities and Consequences of Phago-Mixotrophic Mode of Nutrition.</title>
        <authorList>
            <person name="Burns J.A."/>
            <person name="Paasch A."/>
            <person name="Narechania A."/>
            <person name="Kim E."/>
        </authorList>
    </citation>
    <scope>NUCLEOTIDE SEQUENCE [LARGE SCALE GENOMIC DNA]</scope>
    <source>
        <strain evidence="1 2">PLY_AMNH</strain>
    </source>
</reference>
<gene>
    <name evidence="1" type="ORF">CYMTET_14981</name>
</gene>
<dbReference type="InterPro" id="IPR029044">
    <property type="entry name" value="Nucleotide-diphossugar_trans"/>
</dbReference>
<keyword evidence="2" id="KW-1185">Reference proteome</keyword>
<dbReference type="GO" id="GO:0016020">
    <property type="term" value="C:membrane"/>
    <property type="evidence" value="ECO:0007669"/>
    <property type="project" value="GOC"/>
</dbReference>
<dbReference type="GO" id="GO:0000030">
    <property type="term" value="F:mannosyltransferase activity"/>
    <property type="evidence" value="ECO:0007669"/>
    <property type="project" value="TreeGrafter"/>
</dbReference>
<name>A0AAE0GF60_9CHLO</name>
<dbReference type="PANTHER" id="PTHR32385">
    <property type="entry name" value="MANNOSYL PHOSPHORYLINOSITOL CERAMIDE SYNTHASE"/>
    <property type="match status" value="1"/>
</dbReference>
<dbReference type="PANTHER" id="PTHR32385:SF15">
    <property type="entry name" value="INOSITOL PHOSPHOCERAMIDE MANNOSYLTRANSFERASE 1"/>
    <property type="match status" value="1"/>
</dbReference>
<dbReference type="EMBL" id="LGRX02006289">
    <property type="protein sequence ID" value="KAK3276984.1"/>
    <property type="molecule type" value="Genomic_DNA"/>
</dbReference>
<dbReference type="Gene3D" id="3.90.550.20">
    <property type="match status" value="1"/>
</dbReference>
<protein>
    <submittedName>
        <fullName evidence="1">Uncharacterized protein</fullName>
    </submittedName>
</protein>
<dbReference type="AlphaFoldDB" id="A0AAE0GF60"/>
<dbReference type="GO" id="GO:0051999">
    <property type="term" value="P:mannosyl-inositol phosphorylceramide biosynthetic process"/>
    <property type="evidence" value="ECO:0007669"/>
    <property type="project" value="TreeGrafter"/>
</dbReference>
<evidence type="ECO:0000313" key="2">
    <source>
        <dbReference type="Proteomes" id="UP001190700"/>
    </source>
</evidence>
<dbReference type="Proteomes" id="UP001190700">
    <property type="component" value="Unassembled WGS sequence"/>
</dbReference>
<evidence type="ECO:0000313" key="1">
    <source>
        <dbReference type="EMBL" id="KAK3276984.1"/>
    </source>
</evidence>
<sequence length="165" mass="19261">MYHTGGVYLDLKCRILKPLDSWVHSEMLQLSTMPHWEHKQLDRAFPSSVRPKSNRREITQVALVFPKQHPLMRKVIDRMVEVIYAGGNKDILHVTGPHMMTFVIAPELPYIPHILHDQGLYNDSILYDGTDGAFHRSQREAGRYYRQLLDEDELRLLRPPSPHEV</sequence>
<proteinExistence type="predicted"/>